<dbReference type="Proteomes" id="UP000003434">
    <property type="component" value="Unassembled WGS sequence"/>
</dbReference>
<organism evidence="1 2">
    <name type="scientific">Lachnoanaerobaculum saburreum DSM 3986</name>
    <dbReference type="NCBI Taxonomy" id="887325"/>
    <lineage>
        <taxon>Bacteria</taxon>
        <taxon>Bacillati</taxon>
        <taxon>Bacillota</taxon>
        <taxon>Clostridia</taxon>
        <taxon>Lachnospirales</taxon>
        <taxon>Lachnospiraceae</taxon>
        <taxon>Lachnoanaerobaculum</taxon>
    </lineage>
</organism>
<dbReference type="AlphaFoldDB" id="E6LLN3"/>
<accession>E6LLN3</accession>
<gene>
    <name evidence="1" type="ORF">HMPREF0381_0868</name>
</gene>
<evidence type="ECO:0000313" key="1">
    <source>
        <dbReference type="EMBL" id="EFU77255.1"/>
    </source>
</evidence>
<sequence length="119" mass="14405">MARKKTGIRGLGKFIIKVFCEGESEQAYTEFLKRQFEDVAVIDYPKETGLFDRAKSRFDKDPSYRDYKEVIDEVWFFFDIETKDIDKWEGRYRVIKYLRKLRKDKKIYVRLLMTTGCVF</sequence>
<proteinExistence type="predicted"/>
<dbReference type="HOGENOM" id="CLU_2058421_0_0_9"/>
<reference evidence="1 2" key="1">
    <citation type="submission" date="2010-12" db="EMBL/GenBank/DDBJ databases">
        <authorList>
            <person name="Muzny D."/>
            <person name="Qin X."/>
            <person name="Deng J."/>
            <person name="Jiang H."/>
            <person name="Liu Y."/>
            <person name="Qu J."/>
            <person name="Song X.-Z."/>
            <person name="Zhang L."/>
            <person name="Thornton R."/>
            <person name="Coyle M."/>
            <person name="Francisco L."/>
            <person name="Jackson L."/>
            <person name="Javaid M."/>
            <person name="Korchina V."/>
            <person name="Kovar C."/>
            <person name="Mata R."/>
            <person name="Mathew T."/>
            <person name="Ngo R."/>
            <person name="Nguyen L."/>
            <person name="Nguyen N."/>
            <person name="Okwuonu G."/>
            <person name="Ongeri F."/>
            <person name="Pham C."/>
            <person name="Simmons D."/>
            <person name="Wilczek-Boney K."/>
            <person name="Hale W."/>
            <person name="Jakkamsetti A."/>
            <person name="Pham P."/>
            <person name="Ruth R."/>
            <person name="San Lucas F."/>
            <person name="Warren J."/>
            <person name="Zhang J."/>
            <person name="Zhao Z."/>
            <person name="Zhou C."/>
            <person name="Zhu D."/>
            <person name="Lee S."/>
            <person name="Bess C."/>
            <person name="Blankenburg K."/>
            <person name="Forbes L."/>
            <person name="Fu Q."/>
            <person name="Gubbala S."/>
            <person name="Hirani K."/>
            <person name="Jayaseelan J.C."/>
            <person name="Lara F."/>
            <person name="Munidasa M."/>
            <person name="Palculict T."/>
            <person name="Patil S."/>
            <person name="Pu L.-L."/>
            <person name="Saada N."/>
            <person name="Tang L."/>
            <person name="Weissenberger G."/>
            <person name="Zhu Y."/>
            <person name="Hemphill L."/>
            <person name="Shang Y."/>
            <person name="Youmans B."/>
            <person name="Ayvaz T."/>
            <person name="Ross M."/>
            <person name="Santibanez J."/>
            <person name="Aqrawi P."/>
            <person name="Gross S."/>
            <person name="Joshi V."/>
            <person name="Fowler G."/>
            <person name="Nazareth L."/>
            <person name="Reid J."/>
            <person name="Worley K."/>
            <person name="Petrosino J."/>
            <person name="Highlander S."/>
            <person name="Gibbs R."/>
        </authorList>
    </citation>
    <scope>NUCLEOTIDE SEQUENCE [LARGE SCALE GENOMIC DNA]</scope>
    <source>
        <strain evidence="1 2">DSM 3986</strain>
    </source>
</reference>
<comment type="caution">
    <text evidence="1">The sequence shown here is derived from an EMBL/GenBank/DDBJ whole genome shotgun (WGS) entry which is preliminary data.</text>
</comment>
<evidence type="ECO:0000313" key="2">
    <source>
        <dbReference type="Proteomes" id="UP000003434"/>
    </source>
</evidence>
<dbReference type="RefSeq" id="WP_008750637.1">
    <property type="nucleotide sequence ID" value="NZ_GL622296.1"/>
</dbReference>
<protein>
    <submittedName>
        <fullName evidence="1">Uncharacterized protein</fullName>
    </submittedName>
</protein>
<name>E6LLN3_9FIRM</name>
<dbReference type="EMBL" id="AEPW01000033">
    <property type="protein sequence ID" value="EFU77255.1"/>
    <property type="molecule type" value="Genomic_DNA"/>
</dbReference>
<dbReference type="eggNOG" id="ENOG5032X10">
    <property type="taxonomic scope" value="Bacteria"/>
</dbReference>